<reference evidence="4" key="1">
    <citation type="submission" date="2020-11" db="EMBL/GenBank/DDBJ databases">
        <title>Sequencing the genomes of 1000 actinobacteria strains.</title>
        <authorList>
            <person name="Klenk H.-P."/>
        </authorList>
    </citation>
    <scope>NUCLEOTIDE SEQUENCE</scope>
    <source>
        <strain evidence="4">DSM 45356</strain>
    </source>
</reference>
<keyword evidence="5" id="KW-1185">Reference proteome</keyword>
<dbReference type="GO" id="GO:0005840">
    <property type="term" value="C:ribosome"/>
    <property type="evidence" value="ECO:0007669"/>
    <property type="project" value="UniProtKB-KW"/>
</dbReference>
<evidence type="ECO:0000313" key="5">
    <source>
        <dbReference type="Proteomes" id="UP000622552"/>
    </source>
</evidence>
<dbReference type="PANTHER" id="PTHR43877">
    <property type="entry name" value="AMINOALKYLPHOSPHONATE N-ACETYLTRANSFERASE-RELATED-RELATED"/>
    <property type="match status" value="1"/>
</dbReference>
<dbReference type="GO" id="GO:0016747">
    <property type="term" value="F:acyltransferase activity, transferring groups other than amino-acyl groups"/>
    <property type="evidence" value="ECO:0007669"/>
    <property type="project" value="InterPro"/>
</dbReference>
<evidence type="ECO:0000256" key="1">
    <source>
        <dbReference type="ARBA" id="ARBA00022679"/>
    </source>
</evidence>
<dbReference type="EMBL" id="JADOUF010000001">
    <property type="protein sequence ID" value="MBG6134564.1"/>
    <property type="molecule type" value="Genomic_DNA"/>
</dbReference>
<comment type="caution">
    <text evidence="4">The sequence shown here is derived from an EMBL/GenBank/DDBJ whole genome shotgun (WGS) entry which is preliminary data.</text>
</comment>
<dbReference type="RefSeq" id="WP_197001782.1">
    <property type="nucleotide sequence ID" value="NZ_BONS01000023.1"/>
</dbReference>
<dbReference type="Gene3D" id="3.40.630.30">
    <property type="match status" value="1"/>
</dbReference>
<keyword evidence="4" id="KW-0689">Ribosomal protein</keyword>
<dbReference type="PANTHER" id="PTHR43877:SF2">
    <property type="entry name" value="AMINOALKYLPHOSPHONATE N-ACETYLTRANSFERASE-RELATED"/>
    <property type="match status" value="1"/>
</dbReference>
<sequence length="166" mass="17590">MVTIRGFRDADAPVVWTLSTLPNIGATADASIPLALEPAAGPPAAFDDLADVRASFDGAGGAFLVAETGGHLVGMGGILPNDAGQAEVLRVRVHPATRRQGVGRALMAALETRAAELGLREMFLDTATNQPEAVAFYQGLGYREIGRETRPDWSWTLVYFTKPVTP</sequence>
<keyword evidence="4" id="KW-0687">Ribonucleoprotein</keyword>
<dbReference type="PROSITE" id="PS51186">
    <property type="entry name" value="GNAT"/>
    <property type="match status" value="1"/>
</dbReference>
<keyword evidence="1" id="KW-0808">Transferase</keyword>
<dbReference type="SUPFAM" id="SSF55729">
    <property type="entry name" value="Acyl-CoA N-acyltransferases (Nat)"/>
    <property type="match status" value="1"/>
</dbReference>
<proteinExistence type="predicted"/>
<dbReference type="Pfam" id="PF00583">
    <property type="entry name" value="Acetyltransf_1"/>
    <property type="match status" value="1"/>
</dbReference>
<dbReference type="AlphaFoldDB" id="A0A8J7GKF9"/>
<feature type="domain" description="N-acetyltransferase" evidence="3">
    <location>
        <begin position="13"/>
        <end position="165"/>
    </location>
</feature>
<dbReference type="InterPro" id="IPR050832">
    <property type="entry name" value="Bact_Acetyltransf"/>
</dbReference>
<evidence type="ECO:0000256" key="2">
    <source>
        <dbReference type="ARBA" id="ARBA00023315"/>
    </source>
</evidence>
<accession>A0A8J7GKF9</accession>
<organism evidence="4 5">
    <name type="scientific">Longispora fulva</name>
    <dbReference type="NCBI Taxonomy" id="619741"/>
    <lineage>
        <taxon>Bacteria</taxon>
        <taxon>Bacillati</taxon>
        <taxon>Actinomycetota</taxon>
        <taxon>Actinomycetes</taxon>
        <taxon>Micromonosporales</taxon>
        <taxon>Micromonosporaceae</taxon>
        <taxon>Longispora</taxon>
    </lineage>
</organism>
<name>A0A8J7GKF9_9ACTN</name>
<gene>
    <name evidence="4" type="ORF">IW245_000758</name>
</gene>
<dbReference type="Proteomes" id="UP000622552">
    <property type="component" value="Unassembled WGS sequence"/>
</dbReference>
<protein>
    <submittedName>
        <fullName evidence="4">Ribosomal protein S18 acetylase RimI-like enzyme</fullName>
    </submittedName>
</protein>
<evidence type="ECO:0000259" key="3">
    <source>
        <dbReference type="PROSITE" id="PS51186"/>
    </source>
</evidence>
<dbReference type="InterPro" id="IPR000182">
    <property type="entry name" value="GNAT_dom"/>
</dbReference>
<evidence type="ECO:0000313" key="4">
    <source>
        <dbReference type="EMBL" id="MBG6134564.1"/>
    </source>
</evidence>
<dbReference type="CDD" id="cd04301">
    <property type="entry name" value="NAT_SF"/>
    <property type="match status" value="1"/>
</dbReference>
<dbReference type="InterPro" id="IPR016181">
    <property type="entry name" value="Acyl_CoA_acyltransferase"/>
</dbReference>
<keyword evidence="2" id="KW-0012">Acyltransferase</keyword>